<accession>A0ABN0MYG5</accession>
<dbReference type="Pfam" id="PF08323">
    <property type="entry name" value="Glyco_transf_5"/>
    <property type="match status" value="1"/>
</dbReference>
<evidence type="ECO:0000256" key="8">
    <source>
        <dbReference type="HAMAP-Rule" id="MF_00484"/>
    </source>
</evidence>
<dbReference type="InterPro" id="IPR001296">
    <property type="entry name" value="Glyco_trans_1"/>
</dbReference>
<proteinExistence type="inferred from homology"/>
<evidence type="ECO:0000256" key="6">
    <source>
        <dbReference type="ARBA" id="ARBA00022679"/>
    </source>
</evidence>
<dbReference type="RefSeq" id="WP_020370525.1">
    <property type="nucleotide sequence ID" value="NZ_APJW01000003.1"/>
</dbReference>
<dbReference type="GO" id="GO:0009011">
    <property type="term" value="F:alpha-1,4-glucan glucosyltransferase (ADP-glucose donor) activity"/>
    <property type="evidence" value="ECO:0007669"/>
    <property type="project" value="UniProtKB-EC"/>
</dbReference>
<evidence type="ECO:0000259" key="9">
    <source>
        <dbReference type="Pfam" id="PF00534"/>
    </source>
</evidence>
<organism evidence="11 12">
    <name type="scientific">Chlamydia ibidis 10-1398/6</name>
    <dbReference type="NCBI Taxonomy" id="1046581"/>
    <lineage>
        <taxon>Bacteria</taxon>
        <taxon>Pseudomonadati</taxon>
        <taxon>Chlamydiota</taxon>
        <taxon>Chlamydiia</taxon>
        <taxon>Chlamydiales</taxon>
        <taxon>Chlamydiaceae</taxon>
        <taxon>Chlamydia/Chlamydophila group</taxon>
        <taxon>Chlamydia</taxon>
    </lineage>
</organism>
<evidence type="ECO:0000313" key="11">
    <source>
        <dbReference type="EMBL" id="EQM62351.1"/>
    </source>
</evidence>
<protein>
    <recommendedName>
        <fullName evidence="8">Glycogen synthase</fullName>
        <ecNumber evidence="8">2.4.1.21</ecNumber>
    </recommendedName>
    <alternativeName>
        <fullName evidence="8">Starch [bacterial glycogen] synthase</fullName>
    </alternativeName>
</protein>
<gene>
    <name evidence="8 11" type="primary">glgA</name>
    <name evidence="11" type="ORF">H359_0918</name>
</gene>
<dbReference type="Gene3D" id="3.40.50.2000">
    <property type="entry name" value="Glycogen Phosphorylase B"/>
    <property type="match status" value="2"/>
</dbReference>
<dbReference type="NCBIfam" id="TIGR02095">
    <property type="entry name" value="glgA"/>
    <property type="match status" value="1"/>
</dbReference>
<sequence length="484" mass="54779">MKIVHATVEYAPFLKAGGLGDAVYSLSKQLSLSHDVEVVIPLYPIIFSPPRSTILEERSFTYEFLGTQRAKSKSYAYNGIKLTVIELLTQSELFNTHAIYSENDAHRFIAFSCAVANYIQGSEKIDIVHVHDWHMGLVPGILKNKSYQHNLKTVFTIHNFSYRGYCSTQLLSASSMDSRELQTYSLSRNNQTSVLMKGAILCAHYITTVSPTYAKEMLYDLSDYEIHEALVSRSLNFSGILNGIDETIWDPSTDTCLAANYDISILDNPSILSSMKEKNKQSLYQKLGIRTSTKPLLCMISRIVAQKGPEFMKEAILHAMKNDYGLILIGTCQEPELRKQFLELQKSLTDSPNIRIILDYNDALSRLTYGAADMICIPSHFEPCGLTQMIAMRYGTIPLVRKTGGLADTVIDYQQGFTFSDITNPNEFHDMLDRAMNTYWHHPEIWHQLITQGMLRQSGLEKMAQDYVNIYNSLSSSSDWGRLL</sequence>
<keyword evidence="5 8" id="KW-0328">Glycosyltransferase</keyword>
<dbReference type="CDD" id="cd03791">
    <property type="entry name" value="GT5_Glycogen_synthase_DULL1-like"/>
    <property type="match status" value="1"/>
</dbReference>
<evidence type="ECO:0000259" key="10">
    <source>
        <dbReference type="Pfam" id="PF08323"/>
    </source>
</evidence>
<reference evidence="11 12" key="1">
    <citation type="submission" date="2013-07" db="EMBL/GenBank/DDBJ databases">
        <title>Isolation of a new Chlamydia species from the feral Sacred Ibis (Threskiornis aethiopicus): Chlamydia ibidis.</title>
        <authorList>
            <person name="Vorimore F."/>
            <person name="Hsia R.-C."/>
            <person name="Huot-Creasy H."/>
            <person name="Bastian S."/>
            <person name="Deruyter L."/>
            <person name="Passet A."/>
            <person name="Sachse K."/>
            <person name="Bavoil P."/>
            <person name="Myers G."/>
            <person name="Laroucau K."/>
        </authorList>
    </citation>
    <scope>NUCLEOTIDE SEQUENCE [LARGE SCALE GENOMIC DNA]</scope>
    <source>
        <strain evidence="11 12">10-1398/6</strain>
    </source>
</reference>
<keyword evidence="7 8" id="KW-0320">Glycogen biosynthesis</keyword>
<keyword evidence="12" id="KW-1185">Reference proteome</keyword>
<feature type="domain" description="Starch synthase catalytic" evidence="10">
    <location>
        <begin position="2"/>
        <end position="229"/>
    </location>
</feature>
<evidence type="ECO:0000256" key="5">
    <source>
        <dbReference type="ARBA" id="ARBA00022676"/>
    </source>
</evidence>
<dbReference type="HAMAP" id="MF_00484">
    <property type="entry name" value="Glycogen_synth"/>
    <property type="match status" value="1"/>
</dbReference>
<comment type="caution">
    <text evidence="11">The sequence shown here is derived from an EMBL/GenBank/DDBJ whole genome shotgun (WGS) entry which is preliminary data.</text>
</comment>
<evidence type="ECO:0000256" key="7">
    <source>
        <dbReference type="ARBA" id="ARBA00023056"/>
    </source>
</evidence>
<feature type="domain" description="Glycosyl transferase family 1" evidence="9">
    <location>
        <begin position="292"/>
        <end position="438"/>
    </location>
</feature>
<comment type="pathway">
    <text evidence="3 8">Glycan biosynthesis; glycogen biosynthesis.</text>
</comment>
<dbReference type="PANTHER" id="PTHR46083">
    <property type="match status" value="1"/>
</dbReference>
<evidence type="ECO:0000256" key="4">
    <source>
        <dbReference type="ARBA" id="ARBA00010281"/>
    </source>
</evidence>
<dbReference type="NCBIfam" id="NF001904">
    <property type="entry name" value="PRK00654.2-3"/>
    <property type="match status" value="1"/>
</dbReference>
<dbReference type="InterPro" id="IPR013534">
    <property type="entry name" value="Starch_synth_cat_dom"/>
</dbReference>
<comment type="catalytic activity">
    <reaction evidence="1 8">
        <text>[(1-&gt;4)-alpha-D-glucosyl](n) + ADP-alpha-D-glucose = [(1-&gt;4)-alpha-D-glucosyl](n+1) + ADP + H(+)</text>
        <dbReference type="Rhea" id="RHEA:18189"/>
        <dbReference type="Rhea" id="RHEA-COMP:9584"/>
        <dbReference type="Rhea" id="RHEA-COMP:9587"/>
        <dbReference type="ChEBI" id="CHEBI:15378"/>
        <dbReference type="ChEBI" id="CHEBI:15444"/>
        <dbReference type="ChEBI" id="CHEBI:57498"/>
        <dbReference type="ChEBI" id="CHEBI:456216"/>
        <dbReference type="EC" id="2.4.1.21"/>
    </reaction>
</comment>
<keyword evidence="6 8" id="KW-0808">Transferase</keyword>
<comment type="function">
    <text evidence="2 8">Synthesizes alpha-1,4-glucan chains using ADP-glucose.</text>
</comment>
<evidence type="ECO:0000256" key="3">
    <source>
        <dbReference type="ARBA" id="ARBA00004964"/>
    </source>
</evidence>
<name>A0ABN0MYG5_9CHLA</name>
<evidence type="ECO:0000256" key="2">
    <source>
        <dbReference type="ARBA" id="ARBA00002764"/>
    </source>
</evidence>
<dbReference type="EC" id="2.4.1.21" evidence="8"/>
<comment type="similarity">
    <text evidence="4 8">Belongs to the glycosyltransferase 1 family. Bacterial/plant glycogen synthase subfamily.</text>
</comment>
<evidence type="ECO:0000256" key="1">
    <source>
        <dbReference type="ARBA" id="ARBA00001478"/>
    </source>
</evidence>
<dbReference type="Proteomes" id="UP000016064">
    <property type="component" value="Unassembled WGS sequence"/>
</dbReference>
<feature type="binding site" evidence="8">
    <location>
        <position position="15"/>
    </location>
    <ligand>
        <name>ADP-alpha-D-glucose</name>
        <dbReference type="ChEBI" id="CHEBI:57498"/>
    </ligand>
</feature>
<dbReference type="SUPFAM" id="SSF53756">
    <property type="entry name" value="UDP-Glycosyltransferase/glycogen phosphorylase"/>
    <property type="match status" value="1"/>
</dbReference>
<dbReference type="EMBL" id="APJW01000003">
    <property type="protein sequence ID" value="EQM62351.1"/>
    <property type="molecule type" value="Genomic_DNA"/>
</dbReference>
<dbReference type="Pfam" id="PF00534">
    <property type="entry name" value="Glycos_transf_1"/>
    <property type="match status" value="1"/>
</dbReference>
<evidence type="ECO:0000313" key="12">
    <source>
        <dbReference type="Proteomes" id="UP000016064"/>
    </source>
</evidence>
<dbReference type="PANTHER" id="PTHR46083:SF1">
    <property type="entry name" value="GLYCOGEN SYNTHASE 2-RELATED"/>
    <property type="match status" value="1"/>
</dbReference>
<dbReference type="InterPro" id="IPR011835">
    <property type="entry name" value="GS/SS"/>
</dbReference>